<feature type="transmembrane region" description="Helical" evidence="1">
    <location>
        <begin position="187"/>
        <end position="212"/>
    </location>
</feature>
<name>A0A0F3RIM7_ORITS</name>
<reference evidence="2 3" key="1">
    <citation type="submission" date="2015-01" db="EMBL/GenBank/DDBJ databases">
        <title>Genome Sequencing of Rickettsiales.</title>
        <authorList>
            <person name="Daugherty S.C."/>
            <person name="Su Q."/>
            <person name="Abolude K."/>
            <person name="Beier-Sexton M."/>
            <person name="Carlyon J.A."/>
            <person name="Carter R."/>
            <person name="Day N.P."/>
            <person name="Dumler S.J."/>
            <person name="Dyachenko V."/>
            <person name="Godinez A."/>
            <person name="Kurtti T.J."/>
            <person name="Lichay M."/>
            <person name="Mullins K.E."/>
            <person name="Ott S."/>
            <person name="Pappas-Brown V."/>
            <person name="Paris D.H."/>
            <person name="Patel P."/>
            <person name="Richards A.L."/>
            <person name="Sadzewicz L."/>
            <person name="Sears K."/>
            <person name="Seidman D."/>
            <person name="Sengamalay N."/>
            <person name="Stenos J."/>
            <person name="Tallon L.J."/>
            <person name="Vincent G."/>
            <person name="Fraser C.M."/>
            <person name="Munderloh U."/>
            <person name="Dunning-Hotopp J.C."/>
        </authorList>
    </citation>
    <scope>NUCLEOTIDE SEQUENCE [LARGE SCALE GENOMIC DNA]</scope>
    <source>
        <strain evidence="2 3">UT144</strain>
    </source>
</reference>
<protein>
    <submittedName>
        <fullName evidence="2">Uncharacterized protein</fullName>
    </submittedName>
</protein>
<keyword evidence="1" id="KW-0472">Membrane</keyword>
<keyword evidence="1" id="KW-1133">Transmembrane helix</keyword>
<evidence type="ECO:0000313" key="3">
    <source>
        <dbReference type="Proteomes" id="UP000033580"/>
    </source>
</evidence>
<gene>
    <name evidence="2" type="ORF">OTUT144_1698</name>
</gene>
<comment type="caution">
    <text evidence="2">The sequence shown here is derived from an EMBL/GenBank/DDBJ whole genome shotgun (WGS) entry which is preliminary data.</text>
</comment>
<dbReference type="Proteomes" id="UP000033580">
    <property type="component" value="Unassembled WGS sequence"/>
</dbReference>
<sequence>MFNNIYSFIGNGVISVTNVTVKYTEWCIKNYIPATFDYQITAMRLLPSFNLTNTKMLFICNFDIKPQFPEFAENYDIILSFTGALNSDLPKCTGQEILAPSNVTSKDEIIYALTPVGIANYSIKICKIIESNFKIPQEILYDIKPHGSNNINSAKFADIISSSSTAVVDVTPSSTDENHSISTAKTVILIGLGTLVTLGTLVVSGSIIYNWLYKKNKTDINTGVKNLSTAEKQQSIDDGNVSNMCEDSQTLNYAGEYESTALNKQISEISEISEMLGNVGYR</sequence>
<accession>A0A0F3RIM7</accession>
<evidence type="ECO:0000313" key="2">
    <source>
        <dbReference type="EMBL" id="KJW06270.1"/>
    </source>
</evidence>
<dbReference type="EMBL" id="LAOR01000142">
    <property type="protein sequence ID" value="KJW06270.1"/>
    <property type="molecule type" value="Genomic_DNA"/>
</dbReference>
<organism evidence="2 3">
    <name type="scientific">Orientia tsutsugamushi str. UT144</name>
    <dbReference type="NCBI Taxonomy" id="1441384"/>
    <lineage>
        <taxon>Bacteria</taxon>
        <taxon>Pseudomonadati</taxon>
        <taxon>Pseudomonadota</taxon>
        <taxon>Alphaproteobacteria</taxon>
        <taxon>Rickettsiales</taxon>
        <taxon>Rickettsiaceae</taxon>
        <taxon>Rickettsieae</taxon>
        <taxon>Orientia</taxon>
    </lineage>
</organism>
<dbReference type="PATRIC" id="fig|1441384.3.peg.536"/>
<evidence type="ECO:0000256" key="1">
    <source>
        <dbReference type="SAM" id="Phobius"/>
    </source>
</evidence>
<proteinExistence type="predicted"/>
<dbReference type="AlphaFoldDB" id="A0A0F3RIM7"/>
<keyword evidence="1" id="KW-0812">Transmembrane</keyword>